<feature type="compositionally biased region" description="Polar residues" evidence="1">
    <location>
        <begin position="231"/>
        <end position="247"/>
    </location>
</feature>
<dbReference type="AlphaFoldDB" id="A0A2A9P6P2"/>
<protein>
    <submittedName>
        <fullName evidence="2">Uncharacterized protein</fullName>
    </submittedName>
</protein>
<feature type="compositionally biased region" description="Basic residues" evidence="1">
    <location>
        <begin position="62"/>
        <end position="74"/>
    </location>
</feature>
<evidence type="ECO:0000313" key="3">
    <source>
        <dbReference type="Proteomes" id="UP000037136"/>
    </source>
</evidence>
<feature type="region of interest" description="Disordered" evidence="1">
    <location>
        <begin position="389"/>
        <end position="421"/>
    </location>
</feature>
<comment type="caution">
    <text evidence="2">The sequence shown here is derived from an EMBL/GenBank/DDBJ whole genome shotgun (WGS) entry which is preliminary data.</text>
</comment>
<accession>A0A2A9P6P2</accession>
<organism evidence="2 3">
    <name type="scientific">Ophiocordyceps unilateralis</name>
    <name type="common">Zombie-ant fungus</name>
    <name type="synonym">Torrubia unilateralis</name>
    <dbReference type="NCBI Taxonomy" id="268505"/>
    <lineage>
        <taxon>Eukaryota</taxon>
        <taxon>Fungi</taxon>
        <taxon>Dikarya</taxon>
        <taxon>Ascomycota</taxon>
        <taxon>Pezizomycotina</taxon>
        <taxon>Sordariomycetes</taxon>
        <taxon>Hypocreomycetidae</taxon>
        <taxon>Hypocreales</taxon>
        <taxon>Ophiocordycipitaceae</taxon>
        <taxon>Ophiocordyceps</taxon>
    </lineage>
</organism>
<sequence>MQQLPPLCSPSAGQQRNEGPPPRQSTTTTTSSSSSSSSSSNSSDDDSPPAERRPTGILPDCRRRRRRRRRRHNSLYHEPPGTRTRKTTTTTSTTTTTTPSRIAPVLSSPPNRNHAGPGQNGTDHAAGQGPKPARGPLESPTTAGQTASPGRTLIGRTWHAWSSASYCSSSSSSSSSPSSSPSSSSYSSSSSSSSSPAFFALGRRPCPPRYWDPRRRRCPPVMHRRHDPDSGTDSPRSGTDSPLSDSDASAFPPRRISRSRTFHNINPPPFPLASHHHQHQPRHFSVGDIFGPSSFDPHNLPPPPPPPPHHHHHHPPPPPPCAESSLPHPPQTTHYWTSHRTRRLEYAAIDSATRGLRGWLRRHLVPDCFGPQLVAFDDDSGSVRRYRLELPDDDEDEDEDDDDDSLDDGELSSERSAKKRRPGWQFWHHLRKTTSL</sequence>
<dbReference type="EMBL" id="LAZP02000473">
    <property type="protein sequence ID" value="PFH56998.1"/>
    <property type="molecule type" value="Genomic_DNA"/>
</dbReference>
<evidence type="ECO:0000256" key="1">
    <source>
        <dbReference type="SAM" id="MobiDB-lite"/>
    </source>
</evidence>
<feature type="compositionally biased region" description="Basic residues" evidence="1">
    <location>
        <begin position="214"/>
        <end position="225"/>
    </location>
</feature>
<dbReference type="OrthoDB" id="5366332at2759"/>
<feature type="compositionally biased region" description="Low complexity" evidence="1">
    <location>
        <begin position="25"/>
        <end position="42"/>
    </location>
</feature>
<feature type="compositionally biased region" description="Polar residues" evidence="1">
    <location>
        <begin position="139"/>
        <end position="149"/>
    </location>
</feature>
<feature type="compositionally biased region" description="Low complexity" evidence="1">
    <location>
        <begin position="162"/>
        <end position="195"/>
    </location>
</feature>
<feature type="region of interest" description="Disordered" evidence="1">
    <location>
        <begin position="1"/>
        <end position="336"/>
    </location>
</feature>
<dbReference type="Proteomes" id="UP000037136">
    <property type="component" value="Unassembled WGS sequence"/>
</dbReference>
<reference evidence="2 3" key="1">
    <citation type="journal article" date="2015" name="BMC Genomics">
        <title>Gene expression during zombie ant biting behavior reflects the complexity underlying fungal parasitic behavioral manipulation.</title>
        <authorList>
            <person name="de Bekker C."/>
            <person name="Ohm R.A."/>
            <person name="Loreto R.G."/>
            <person name="Sebastian A."/>
            <person name="Albert I."/>
            <person name="Merrow M."/>
            <person name="Brachmann A."/>
            <person name="Hughes D.P."/>
        </authorList>
    </citation>
    <scope>NUCLEOTIDE SEQUENCE [LARGE SCALE GENOMIC DNA]</scope>
    <source>
        <strain evidence="2 3">SC16a</strain>
    </source>
</reference>
<keyword evidence="3" id="KW-1185">Reference proteome</keyword>
<evidence type="ECO:0000313" key="2">
    <source>
        <dbReference type="EMBL" id="PFH56998.1"/>
    </source>
</evidence>
<proteinExistence type="predicted"/>
<name>A0A2A9P6P2_OPHUN</name>
<gene>
    <name evidence="2" type="ORF">XA68_15664</name>
</gene>
<reference evidence="2 3" key="2">
    <citation type="journal article" date="2017" name="Sci. Rep.">
        <title>Ant-infecting Ophiocordyceps genomes reveal a high diversity of potential behavioral manipulation genes and a possible major role for enterotoxins.</title>
        <authorList>
            <person name="de Bekker C."/>
            <person name="Ohm R.A."/>
            <person name="Evans H.C."/>
            <person name="Brachmann A."/>
            <person name="Hughes D.P."/>
        </authorList>
    </citation>
    <scope>NUCLEOTIDE SEQUENCE [LARGE SCALE GENOMIC DNA]</scope>
    <source>
        <strain evidence="2 3">SC16a</strain>
    </source>
</reference>
<feature type="compositionally biased region" description="Acidic residues" evidence="1">
    <location>
        <begin position="391"/>
        <end position="411"/>
    </location>
</feature>
<feature type="compositionally biased region" description="Low complexity" evidence="1">
    <location>
        <begin position="87"/>
        <end position="98"/>
    </location>
</feature>